<dbReference type="AlphaFoldDB" id="A0AAV8QJW1"/>
<comment type="caution">
    <text evidence="2">The sequence shown here is derived from an EMBL/GenBank/DDBJ whole genome shotgun (WGS) entry which is preliminary data.</text>
</comment>
<evidence type="ECO:0000313" key="2">
    <source>
        <dbReference type="EMBL" id="KAJ8478856.1"/>
    </source>
</evidence>
<keyword evidence="1" id="KW-0732">Signal</keyword>
<dbReference type="Proteomes" id="UP001222027">
    <property type="component" value="Unassembled WGS sequence"/>
</dbReference>
<accession>A0AAV8QJW1</accession>
<sequence length="176" mass="18474">MAFRASSSATALVLLLSQFLLLLLPSASAGVICEDLPQDLCSFAVSSASKRCLLENTQLGGGRTDYQCKTSEAVVEGISDWIETDECVRACGVARGNVGISSDSLMEPDFVQALCSADCYSNCPNIVDLFFNLANGEGVFLPDLCEAQRADPRRAMAEFLSSGAAPGPVAPPPVST</sequence>
<dbReference type="Pfam" id="PF06521">
    <property type="entry name" value="PAR1"/>
    <property type="match status" value="1"/>
</dbReference>
<dbReference type="PANTHER" id="PTHR33649:SF4">
    <property type="entry name" value="PAR1 PROTEIN"/>
    <property type="match status" value="1"/>
</dbReference>
<dbReference type="PANTHER" id="PTHR33649">
    <property type="entry name" value="PAR1 PROTEIN"/>
    <property type="match status" value="1"/>
</dbReference>
<dbReference type="InterPro" id="IPR009489">
    <property type="entry name" value="PAR1"/>
</dbReference>
<reference evidence="2 3" key="1">
    <citation type="submission" date="2022-12" db="EMBL/GenBank/DDBJ databases">
        <title>Chromosome-scale assembly of the Ensete ventricosum genome.</title>
        <authorList>
            <person name="Dussert Y."/>
            <person name="Stocks J."/>
            <person name="Wendawek A."/>
            <person name="Woldeyes F."/>
            <person name="Nichols R.A."/>
            <person name="Borrell J.S."/>
        </authorList>
    </citation>
    <scope>NUCLEOTIDE SEQUENCE [LARGE SCALE GENOMIC DNA]</scope>
    <source>
        <strain evidence="3">cv. Maze</strain>
        <tissue evidence="2">Seeds</tissue>
    </source>
</reference>
<name>A0AAV8QJW1_ENSVE</name>
<dbReference type="EMBL" id="JAQQAF010000006">
    <property type="protein sequence ID" value="KAJ8478856.1"/>
    <property type="molecule type" value="Genomic_DNA"/>
</dbReference>
<evidence type="ECO:0008006" key="4">
    <source>
        <dbReference type="Google" id="ProtNLM"/>
    </source>
</evidence>
<keyword evidence="3" id="KW-1185">Reference proteome</keyword>
<proteinExistence type="predicted"/>
<evidence type="ECO:0000256" key="1">
    <source>
        <dbReference type="SAM" id="SignalP"/>
    </source>
</evidence>
<protein>
    <recommendedName>
        <fullName evidence="4">PAR1 protein</fullName>
    </recommendedName>
</protein>
<feature type="signal peptide" evidence="1">
    <location>
        <begin position="1"/>
        <end position="29"/>
    </location>
</feature>
<organism evidence="2 3">
    <name type="scientific">Ensete ventricosum</name>
    <name type="common">Abyssinian banana</name>
    <name type="synonym">Musa ensete</name>
    <dbReference type="NCBI Taxonomy" id="4639"/>
    <lineage>
        <taxon>Eukaryota</taxon>
        <taxon>Viridiplantae</taxon>
        <taxon>Streptophyta</taxon>
        <taxon>Embryophyta</taxon>
        <taxon>Tracheophyta</taxon>
        <taxon>Spermatophyta</taxon>
        <taxon>Magnoliopsida</taxon>
        <taxon>Liliopsida</taxon>
        <taxon>Zingiberales</taxon>
        <taxon>Musaceae</taxon>
        <taxon>Ensete</taxon>
    </lineage>
</organism>
<feature type="chain" id="PRO_5043899995" description="PAR1 protein" evidence="1">
    <location>
        <begin position="30"/>
        <end position="176"/>
    </location>
</feature>
<evidence type="ECO:0000313" key="3">
    <source>
        <dbReference type="Proteomes" id="UP001222027"/>
    </source>
</evidence>
<gene>
    <name evidence="2" type="ORF">OPV22_022583</name>
</gene>